<evidence type="ECO:0000313" key="4">
    <source>
        <dbReference type="WBParaSite" id="GPUH_0001777801-mRNA-1"/>
    </source>
</evidence>
<dbReference type="AlphaFoldDB" id="A0A183E9W4"/>
<feature type="compositionally biased region" description="Basic and acidic residues" evidence="1">
    <location>
        <begin position="133"/>
        <end position="148"/>
    </location>
</feature>
<feature type="region of interest" description="Disordered" evidence="1">
    <location>
        <begin position="119"/>
        <end position="166"/>
    </location>
</feature>
<organism evidence="4">
    <name type="scientific">Gongylonema pulchrum</name>
    <dbReference type="NCBI Taxonomy" id="637853"/>
    <lineage>
        <taxon>Eukaryota</taxon>
        <taxon>Metazoa</taxon>
        <taxon>Ecdysozoa</taxon>
        <taxon>Nematoda</taxon>
        <taxon>Chromadorea</taxon>
        <taxon>Rhabditida</taxon>
        <taxon>Spirurina</taxon>
        <taxon>Spiruromorpha</taxon>
        <taxon>Spiruroidea</taxon>
        <taxon>Gongylonematidae</taxon>
        <taxon>Gongylonema</taxon>
    </lineage>
</organism>
<evidence type="ECO:0000313" key="2">
    <source>
        <dbReference type="EMBL" id="VDN30391.1"/>
    </source>
</evidence>
<dbReference type="Proteomes" id="UP000271098">
    <property type="component" value="Unassembled WGS sequence"/>
</dbReference>
<evidence type="ECO:0000313" key="3">
    <source>
        <dbReference type="Proteomes" id="UP000271098"/>
    </source>
</evidence>
<proteinExistence type="predicted"/>
<accession>A0A183E9W4</accession>
<dbReference type="GO" id="GO:0002039">
    <property type="term" value="F:p53 binding"/>
    <property type="evidence" value="ECO:0007669"/>
    <property type="project" value="TreeGrafter"/>
</dbReference>
<sequence>MIDSIGFSTCAESVLNLLTDLCRRYLEKLWSETGRHSITFNDANMAFMSMSFSTGELHSYLKEVRMDPPPVKVPLFPVKKPRDLQTMYGPISERELAERPEHIPRYLPAMHREWCAPTASTGTAGRAPPARTIEARPAEIKEDKDSTTKKSVRNNRRARMPPSSIAFPDFTGLTAKELGFVRPQKVVPKKKPEEPSGIMSSANIVAAKLADPSYSNSKSKTKKRPAQDLLSVYICIDLFERL</sequence>
<dbReference type="CDD" id="cd00076">
    <property type="entry name" value="HFD_SF"/>
    <property type="match status" value="1"/>
</dbReference>
<dbReference type="GO" id="GO:0046982">
    <property type="term" value="F:protein heterodimerization activity"/>
    <property type="evidence" value="ECO:0007669"/>
    <property type="project" value="InterPro"/>
</dbReference>
<dbReference type="GO" id="GO:0005669">
    <property type="term" value="C:transcription factor TFIID complex"/>
    <property type="evidence" value="ECO:0007669"/>
    <property type="project" value="TreeGrafter"/>
</dbReference>
<protein>
    <submittedName>
        <fullName evidence="4">Transcription initiation factor TFIID subunit 8</fullName>
    </submittedName>
</protein>
<dbReference type="Gene3D" id="1.10.20.10">
    <property type="entry name" value="Histone, subunit A"/>
    <property type="match status" value="1"/>
</dbReference>
<dbReference type="OrthoDB" id="436852at2759"/>
<dbReference type="EMBL" id="UYRT01085645">
    <property type="protein sequence ID" value="VDN30391.1"/>
    <property type="molecule type" value="Genomic_DNA"/>
</dbReference>
<dbReference type="InterPro" id="IPR009072">
    <property type="entry name" value="Histone-fold"/>
</dbReference>
<gene>
    <name evidence="2" type="ORF">GPUH_LOCUS17755</name>
</gene>
<reference evidence="2 3" key="2">
    <citation type="submission" date="2018-11" db="EMBL/GenBank/DDBJ databases">
        <authorList>
            <consortium name="Pathogen Informatics"/>
        </authorList>
    </citation>
    <scope>NUCLEOTIDE SEQUENCE [LARGE SCALE GENOMIC DNA]</scope>
</reference>
<dbReference type="PANTHER" id="PTHR46452">
    <property type="entry name" value="TRANSCRIPTION INITIATION FACTOR TFIID SUBUNIT 3"/>
    <property type="match status" value="1"/>
</dbReference>
<keyword evidence="3" id="KW-1185">Reference proteome</keyword>
<feature type="compositionally biased region" description="Basic residues" evidence="1">
    <location>
        <begin position="150"/>
        <end position="159"/>
    </location>
</feature>
<dbReference type="PANTHER" id="PTHR46452:SF1">
    <property type="entry name" value="TRANSCRIPTION INITIATION FACTOR TFIID SUBUNIT 3"/>
    <property type="match status" value="1"/>
</dbReference>
<evidence type="ECO:0000256" key="1">
    <source>
        <dbReference type="SAM" id="MobiDB-lite"/>
    </source>
</evidence>
<dbReference type="WBParaSite" id="GPUH_0001777801-mRNA-1">
    <property type="protein sequence ID" value="GPUH_0001777801-mRNA-1"/>
    <property type="gene ID" value="GPUH_0001777801"/>
</dbReference>
<dbReference type="GO" id="GO:0045944">
    <property type="term" value="P:positive regulation of transcription by RNA polymerase II"/>
    <property type="evidence" value="ECO:0007669"/>
    <property type="project" value="TreeGrafter"/>
</dbReference>
<reference evidence="4" key="1">
    <citation type="submission" date="2016-06" db="UniProtKB">
        <authorList>
            <consortium name="WormBaseParasite"/>
        </authorList>
    </citation>
    <scope>IDENTIFICATION</scope>
</reference>
<name>A0A183E9W4_9BILA</name>